<dbReference type="PATRIC" id="fig|749414.3.peg.6859"/>
<dbReference type="HOGENOM" id="CLU_2525993_0_0_11"/>
<dbReference type="STRING" id="749414.SBI_06664"/>
<evidence type="ECO:0000313" key="1">
    <source>
        <dbReference type="EMBL" id="ADI09784.1"/>
    </source>
</evidence>
<evidence type="ECO:0000313" key="2">
    <source>
        <dbReference type="Proteomes" id="UP000000377"/>
    </source>
</evidence>
<sequence>MSGHRYETLPRTLKLTGDVRLHDGQFVVGVRVLRGEVYMATELAHISIDDASLMNAQLTRLLNERAFPGMDQRQRDRERARWGL</sequence>
<accession>D7BXN6</accession>
<proteinExistence type="predicted"/>
<name>D7BXN6_STRBB</name>
<dbReference type="RefSeq" id="WP_014179234.1">
    <property type="nucleotide sequence ID" value="NC_016582.1"/>
</dbReference>
<organism evidence="1 2">
    <name type="scientific">Streptomyces bingchenggensis (strain BCW-1)</name>
    <dbReference type="NCBI Taxonomy" id="749414"/>
    <lineage>
        <taxon>Bacteria</taxon>
        <taxon>Bacillati</taxon>
        <taxon>Actinomycetota</taxon>
        <taxon>Actinomycetes</taxon>
        <taxon>Kitasatosporales</taxon>
        <taxon>Streptomycetaceae</taxon>
        <taxon>Streptomyces</taxon>
    </lineage>
</organism>
<dbReference type="KEGG" id="sbh:SBI_06664"/>
<dbReference type="AlphaFoldDB" id="D7BXN6"/>
<gene>
    <name evidence="1" type="ordered locus">SBI_06664</name>
</gene>
<keyword evidence="2" id="KW-1185">Reference proteome</keyword>
<dbReference type="EMBL" id="CP002047">
    <property type="protein sequence ID" value="ADI09784.1"/>
    <property type="molecule type" value="Genomic_DNA"/>
</dbReference>
<dbReference type="Proteomes" id="UP000000377">
    <property type="component" value="Chromosome"/>
</dbReference>
<protein>
    <submittedName>
        <fullName evidence="1">Uncharacterized protein</fullName>
    </submittedName>
</protein>
<reference evidence="1 2" key="1">
    <citation type="journal article" date="2010" name="J. Bacteriol.">
        <title>Genome sequence of the milbemycin-producing bacterium Streptomyces bingchenggensis.</title>
        <authorList>
            <person name="Wang X.J."/>
            <person name="Yan Y.J."/>
            <person name="Zhang B."/>
            <person name="An J."/>
            <person name="Wang J.J."/>
            <person name="Tian J."/>
            <person name="Jiang L."/>
            <person name="Chen Y.H."/>
            <person name="Huang S.X."/>
            <person name="Yin M."/>
            <person name="Zhang J."/>
            <person name="Gao A.L."/>
            <person name="Liu C.X."/>
            <person name="Zhu Z.X."/>
            <person name="Xiang W.S."/>
        </authorList>
    </citation>
    <scope>NUCLEOTIDE SEQUENCE [LARGE SCALE GENOMIC DNA]</scope>
    <source>
        <strain evidence="1 2">BCW-1</strain>
    </source>
</reference>
<dbReference type="eggNOG" id="ENOG5030KW7">
    <property type="taxonomic scope" value="Bacteria"/>
</dbReference>